<dbReference type="RefSeq" id="WP_100305607.1">
    <property type="nucleotide sequence ID" value="NZ_PGET01000001.1"/>
</dbReference>
<organism evidence="2 3">
    <name type="scientific">[Clostridium] celerecrescens 18A</name>
    <dbReference type="NCBI Taxonomy" id="1286362"/>
    <lineage>
        <taxon>Bacteria</taxon>
        <taxon>Bacillati</taxon>
        <taxon>Bacillota</taxon>
        <taxon>Clostridia</taxon>
        <taxon>Lachnospirales</taxon>
        <taxon>Lachnospiraceae</taxon>
        <taxon>Lacrimispora</taxon>
    </lineage>
</organism>
<accession>A0A2M8Z6Y2</accession>
<dbReference type="EMBL" id="PGET01000001">
    <property type="protein sequence ID" value="PJJ29189.1"/>
    <property type="molecule type" value="Genomic_DNA"/>
</dbReference>
<reference evidence="2 3" key="1">
    <citation type="submission" date="2017-11" db="EMBL/GenBank/DDBJ databases">
        <title>Understudied soil microbes with underappreciated capabilities: Untangling the Clostridium saccharolyticum group.</title>
        <authorList>
            <person name="Leschine S."/>
        </authorList>
    </citation>
    <scope>NUCLEOTIDE SEQUENCE [LARGE SCALE GENOMIC DNA]</scope>
    <source>
        <strain evidence="2 3">18A</strain>
    </source>
</reference>
<dbReference type="InterPro" id="IPR007419">
    <property type="entry name" value="BFD-like_2Fe2S-bd_dom"/>
</dbReference>
<dbReference type="Proteomes" id="UP000231092">
    <property type="component" value="Unassembled WGS sequence"/>
</dbReference>
<comment type="caution">
    <text evidence="2">The sequence shown here is derived from an EMBL/GenBank/DDBJ whole genome shotgun (WGS) entry which is preliminary data.</text>
</comment>
<name>A0A2M8Z6Y2_9FIRM</name>
<evidence type="ECO:0000313" key="3">
    <source>
        <dbReference type="Proteomes" id="UP000231092"/>
    </source>
</evidence>
<dbReference type="OrthoDB" id="1629586at2"/>
<feature type="domain" description="BFD-like [2Fe-2S]-binding" evidence="1">
    <location>
        <begin position="13"/>
        <end position="63"/>
    </location>
</feature>
<sequence>MDNQEIIDKLTKVCICKGVSKQTIKKAISEGADTVEKVWSMTNTGNGSCKGKRCGEKIRQILDNWEDENPH</sequence>
<protein>
    <submittedName>
        <fullName evidence="2">BFD-like [2Fe-2S] binding protein</fullName>
    </submittedName>
</protein>
<evidence type="ECO:0000259" key="1">
    <source>
        <dbReference type="Pfam" id="PF04324"/>
    </source>
</evidence>
<dbReference type="AlphaFoldDB" id="A0A2M8Z6Y2"/>
<dbReference type="Pfam" id="PF04324">
    <property type="entry name" value="Fer2_BFD"/>
    <property type="match status" value="1"/>
</dbReference>
<dbReference type="Gene3D" id="1.10.10.1100">
    <property type="entry name" value="BFD-like [2Fe-2S]-binding domain"/>
    <property type="match status" value="1"/>
</dbReference>
<gene>
    <name evidence="2" type="ORF">H171_2721</name>
</gene>
<proteinExistence type="predicted"/>
<evidence type="ECO:0000313" key="2">
    <source>
        <dbReference type="EMBL" id="PJJ29189.1"/>
    </source>
</evidence>
<dbReference type="InterPro" id="IPR041854">
    <property type="entry name" value="BFD-like_2Fe2S-bd_dom_sf"/>
</dbReference>